<keyword evidence="12 15" id="KW-0457">Lysine biosynthesis</keyword>
<evidence type="ECO:0000256" key="3">
    <source>
        <dbReference type="ARBA" id="ARBA00005097"/>
    </source>
</evidence>
<evidence type="ECO:0000256" key="11">
    <source>
        <dbReference type="ARBA" id="ARBA00023002"/>
    </source>
</evidence>
<dbReference type="InterPro" id="IPR036291">
    <property type="entry name" value="NAD(P)-bd_dom_sf"/>
</dbReference>
<reference evidence="18 19" key="1">
    <citation type="submission" date="2019-12" db="EMBL/GenBank/DDBJ databases">
        <authorList>
            <person name="Reyes-Prieto M."/>
        </authorList>
    </citation>
    <scope>NUCLEOTIDE SEQUENCE [LARGE SCALE GENOMIC DNA]</scope>
    <source>
        <strain evidence="18">HF14-78462</strain>
    </source>
</reference>
<evidence type="ECO:0000256" key="16">
    <source>
        <dbReference type="PIRSR" id="PIRSR000148-1"/>
    </source>
</evidence>
<keyword evidence="13 15" id="KW-0486">Methionine biosynthesis</keyword>
<keyword evidence="10 15" id="KW-0220">Diaminopimelate biosynthesis</keyword>
<evidence type="ECO:0000256" key="9">
    <source>
        <dbReference type="ARBA" id="ARBA00022857"/>
    </source>
</evidence>
<dbReference type="UniPathway" id="UPA00034">
    <property type="reaction ID" value="UER00016"/>
</dbReference>
<comment type="pathway">
    <text evidence="1 15">Amino-acid biosynthesis; L-methionine biosynthesis via de novo pathway; L-homoserine from L-aspartate: step 2/3.</text>
</comment>
<sequence length="345" mass="37572">MGYKVAVVGATGNVGREMLDILSERGFPADEVVALASRRSVGTEVSFGDKTLKVKALENYDFSDTDICLMSAGGEVSKEWSPKIGRQGCVVIDNSSAFRYDSDVPLIVPEVNADAVKGFTKKNIIANPNCSTAQLVVALKPLHDKATIKRVVVATYQSVSGAGKDAMDELFAQTRAVFVSDPVEAKKFPKRIAFNVIPHIDVFMEDGYTKEEWKVMAETKKILDPKIKLTCTAVRVPVFISHSEAVNVEFENPITAEEATEVLRNAPGVLVVDKREPGGYITPYEAAGEDATYISRIREDATVENGLSFWCVSDNLRKGAALNAVQIAEVLVNRKLLQPKSQKAA</sequence>
<feature type="binding site" evidence="15">
    <location>
        <position position="99"/>
    </location>
    <ligand>
        <name>phosphate</name>
        <dbReference type="ChEBI" id="CHEBI:43474"/>
    </ligand>
</feature>
<dbReference type="GO" id="GO:0071266">
    <property type="term" value="P:'de novo' L-methionine biosynthetic process"/>
    <property type="evidence" value="ECO:0007669"/>
    <property type="project" value="UniProtKB-UniRule"/>
</dbReference>
<dbReference type="GO" id="GO:0009097">
    <property type="term" value="P:isoleucine biosynthetic process"/>
    <property type="evidence" value="ECO:0007669"/>
    <property type="project" value="UniProtKB-UniRule"/>
</dbReference>
<feature type="domain" description="Semialdehyde dehydrogenase NAD-binding" evidence="17">
    <location>
        <begin position="4"/>
        <end position="119"/>
    </location>
</feature>
<dbReference type="InterPro" id="IPR012280">
    <property type="entry name" value="Semialdhyde_DH_dimer_dom"/>
</dbReference>
<dbReference type="GO" id="GO:0009089">
    <property type="term" value="P:lysine biosynthetic process via diaminopimelate"/>
    <property type="evidence" value="ECO:0007669"/>
    <property type="project" value="UniProtKB-UniRule"/>
</dbReference>
<dbReference type="GO" id="GO:0009088">
    <property type="term" value="P:threonine biosynthetic process"/>
    <property type="evidence" value="ECO:0007669"/>
    <property type="project" value="UniProtKB-UniRule"/>
</dbReference>
<dbReference type="PANTHER" id="PTHR46278:SF2">
    <property type="entry name" value="ASPARTATE-SEMIALDEHYDE DEHYDROGENASE"/>
    <property type="match status" value="1"/>
</dbReference>
<feature type="binding site" evidence="15">
    <location>
        <position position="157"/>
    </location>
    <ligand>
        <name>substrate</name>
    </ligand>
</feature>
<evidence type="ECO:0000256" key="5">
    <source>
        <dbReference type="ARBA" id="ARBA00011738"/>
    </source>
</evidence>
<dbReference type="CDD" id="cd18131">
    <property type="entry name" value="ASADH_C_bac_euk_like"/>
    <property type="match status" value="1"/>
</dbReference>
<evidence type="ECO:0000256" key="14">
    <source>
        <dbReference type="ARBA" id="ARBA00047891"/>
    </source>
</evidence>
<dbReference type="RefSeq" id="WP_144344290.1">
    <property type="nucleotide sequence ID" value="NZ_CACSAS010000001.1"/>
</dbReference>
<dbReference type="UniPathway" id="UPA00051">
    <property type="reaction ID" value="UER00464"/>
</dbReference>
<dbReference type="NCBIfam" id="TIGR01296">
    <property type="entry name" value="asd_B"/>
    <property type="match status" value="1"/>
</dbReference>
<comment type="similarity">
    <text evidence="4 15">Belongs to the aspartate-semialdehyde dehydrogenase family.</text>
</comment>
<comment type="subunit">
    <text evidence="5 15">Homodimer.</text>
</comment>
<dbReference type="UniPathway" id="UPA00050">
    <property type="reaction ID" value="UER00463"/>
</dbReference>
<evidence type="ECO:0000256" key="1">
    <source>
        <dbReference type="ARBA" id="ARBA00005021"/>
    </source>
</evidence>
<evidence type="ECO:0000256" key="2">
    <source>
        <dbReference type="ARBA" id="ARBA00005076"/>
    </source>
</evidence>
<dbReference type="InterPro" id="IPR000534">
    <property type="entry name" value="Semialdehyde_DH_NAD-bd"/>
</dbReference>
<dbReference type="GO" id="GO:0004073">
    <property type="term" value="F:aspartate-semialdehyde dehydrogenase activity"/>
    <property type="evidence" value="ECO:0007669"/>
    <property type="project" value="UniProtKB-UniRule"/>
</dbReference>
<dbReference type="NCBIfam" id="NF011456">
    <property type="entry name" value="PRK14874.1"/>
    <property type="match status" value="1"/>
</dbReference>
<dbReference type="GO" id="GO:0051287">
    <property type="term" value="F:NAD binding"/>
    <property type="evidence" value="ECO:0007669"/>
    <property type="project" value="InterPro"/>
</dbReference>
<keyword evidence="19" id="KW-1185">Reference proteome</keyword>
<dbReference type="Proteomes" id="UP000433050">
    <property type="component" value="Unassembled WGS sequence"/>
</dbReference>
<dbReference type="PANTHER" id="PTHR46278">
    <property type="entry name" value="DEHYDROGENASE, PUTATIVE-RELATED"/>
    <property type="match status" value="1"/>
</dbReference>
<dbReference type="EMBL" id="CACSAS010000001">
    <property type="protein sequence ID" value="CAA0102373.1"/>
    <property type="molecule type" value="Genomic_DNA"/>
</dbReference>
<dbReference type="GO" id="GO:0046983">
    <property type="term" value="F:protein dimerization activity"/>
    <property type="evidence" value="ECO:0007669"/>
    <property type="project" value="InterPro"/>
</dbReference>
<evidence type="ECO:0000256" key="12">
    <source>
        <dbReference type="ARBA" id="ARBA00023154"/>
    </source>
</evidence>
<dbReference type="Gene3D" id="3.30.360.10">
    <property type="entry name" value="Dihydrodipicolinate Reductase, domain 2"/>
    <property type="match status" value="1"/>
</dbReference>
<feature type="binding site" evidence="15">
    <location>
        <position position="235"/>
    </location>
    <ligand>
        <name>substrate</name>
    </ligand>
</feature>
<feature type="active site" description="Proton acceptor" evidence="15 16">
    <location>
        <position position="242"/>
    </location>
</feature>
<evidence type="ECO:0000256" key="6">
    <source>
        <dbReference type="ARBA" id="ARBA00013120"/>
    </source>
</evidence>
<feature type="active site" description="Acyl-thioester intermediate" evidence="15 16">
    <location>
        <position position="130"/>
    </location>
</feature>
<dbReference type="HAMAP" id="MF_02121">
    <property type="entry name" value="ASADH"/>
    <property type="match status" value="1"/>
</dbReference>
<feature type="binding site" evidence="15">
    <location>
        <begin position="11"/>
        <end position="14"/>
    </location>
    <ligand>
        <name>NADP(+)</name>
        <dbReference type="ChEBI" id="CHEBI:58349"/>
    </ligand>
</feature>
<evidence type="ECO:0000256" key="8">
    <source>
        <dbReference type="ARBA" id="ARBA00022697"/>
    </source>
</evidence>
<feature type="binding site" evidence="15">
    <location>
        <position position="315"/>
    </location>
    <ligand>
        <name>NADP(+)</name>
        <dbReference type="ChEBI" id="CHEBI:58349"/>
    </ligand>
</feature>
<dbReference type="InterPro" id="IPR012080">
    <property type="entry name" value="Asp_semialdehyde_DH"/>
</dbReference>
<dbReference type="Gene3D" id="3.40.50.720">
    <property type="entry name" value="NAD(P)-binding Rossmann-like Domain"/>
    <property type="match status" value="1"/>
</dbReference>
<evidence type="ECO:0000256" key="15">
    <source>
        <dbReference type="HAMAP-Rule" id="MF_02121"/>
    </source>
</evidence>
<evidence type="ECO:0000313" key="19">
    <source>
        <dbReference type="Proteomes" id="UP000433050"/>
    </source>
</evidence>
<evidence type="ECO:0000313" key="18">
    <source>
        <dbReference type="EMBL" id="CAA0102373.1"/>
    </source>
</evidence>
<dbReference type="Pfam" id="PF01118">
    <property type="entry name" value="Semialdhyde_dh"/>
    <property type="match status" value="1"/>
</dbReference>
<keyword evidence="7 15" id="KW-0028">Amino-acid biosynthesis</keyword>
<comment type="catalytic activity">
    <reaction evidence="14 15">
        <text>L-aspartate 4-semialdehyde + phosphate + NADP(+) = 4-phospho-L-aspartate + NADPH + H(+)</text>
        <dbReference type="Rhea" id="RHEA:24284"/>
        <dbReference type="ChEBI" id="CHEBI:15378"/>
        <dbReference type="ChEBI" id="CHEBI:43474"/>
        <dbReference type="ChEBI" id="CHEBI:57535"/>
        <dbReference type="ChEBI" id="CHEBI:57783"/>
        <dbReference type="ChEBI" id="CHEBI:58349"/>
        <dbReference type="ChEBI" id="CHEBI:537519"/>
        <dbReference type="EC" id="1.2.1.11"/>
    </reaction>
</comment>
<proteinExistence type="inferred from homology"/>
<dbReference type="SMART" id="SM00859">
    <property type="entry name" value="Semialdhyde_dh"/>
    <property type="match status" value="1"/>
</dbReference>
<dbReference type="InterPro" id="IPR005986">
    <property type="entry name" value="Asp_semialdehyde_DH_beta"/>
</dbReference>
<feature type="binding site" evidence="15">
    <location>
        <position position="182"/>
    </location>
    <ligand>
        <name>NADP(+)</name>
        <dbReference type="ChEBI" id="CHEBI:58349"/>
    </ligand>
</feature>
<comment type="pathway">
    <text evidence="2 15">Amino-acid biosynthesis; L-lysine biosynthesis via DAP pathway; (S)-tetrahydrodipicolinate from L-aspartate: step 2/4.</text>
</comment>
<comment type="function">
    <text evidence="15">Catalyzes the NADPH-dependent formation of L-aspartate-semialdehyde (L-ASA) by the reductive dephosphorylation of L-aspartyl-4-phosphate.</text>
</comment>
<evidence type="ECO:0000256" key="13">
    <source>
        <dbReference type="ARBA" id="ARBA00023167"/>
    </source>
</evidence>
<dbReference type="SUPFAM" id="SSF51735">
    <property type="entry name" value="NAD(P)-binding Rossmann-fold domains"/>
    <property type="match status" value="1"/>
</dbReference>
<name>A0A5S9PFH6_9HYPH</name>
<dbReference type="AlphaFoldDB" id="A0A5S9PFH6"/>
<dbReference type="GO" id="GO:0050661">
    <property type="term" value="F:NADP binding"/>
    <property type="evidence" value="ECO:0007669"/>
    <property type="project" value="UniProtKB-UniRule"/>
</dbReference>
<gene>
    <name evidence="18" type="primary">asd2</name>
    <name evidence="15" type="synonym">asd</name>
    <name evidence="18" type="ORF">STARVERO_02878</name>
</gene>
<evidence type="ECO:0000259" key="17">
    <source>
        <dbReference type="SMART" id="SM00859"/>
    </source>
</evidence>
<keyword evidence="9 15" id="KW-0521">NADP</keyword>
<dbReference type="SUPFAM" id="SSF55347">
    <property type="entry name" value="Glyceraldehyde-3-phosphate dehydrogenase-like, C-terminal domain"/>
    <property type="match status" value="1"/>
</dbReference>
<evidence type="ECO:0000256" key="7">
    <source>
        <dbReference type="ARBA" id="ARBA00022605"/>
    </source>
</evidence>
<dbReference type="EC" id="1.2.1.11" evidence="6 15"/>
<dbReference type="Pfam" id="PF02774">
    <property type="entry name" value="Semialdhyde_dhC"/>
    <property type="match status" value="1"/>
</dbReference>
<dbReference type="PIRSF" id="PIRSF000148">
    <property type="entry name" value="ASA_dh"/>
    <property type="match status" value="1"/>
</dbReference>
<feature type="binding site" evidence="15">
    <location>
        <begin position="39"/>
        <end position="40"/>
    </location>
    <ligand>
        <name>NADP(+)</name>
        <dbReference type="ChEBI" id="CHEBI:58349"/>
    </ligand>
</feature>
<accession>A0A5S9PFH6</accession>
<dbReference type="CDD" id="cd02316">
    <property type="entry name" value="VcASADH2_like_N"/>
    <property type="match status" value="1"/>
</dbReference>
<organism evidence="18 19">
    <name type="scientific">Starkeya nomas</name>
    <dbReference type="NCBI Taxonomy" id="2666134"/>
    <lineage>
        <taxon>Bacteria</taxon>
        <taxon>Pseudomonadati</taxon>
        <taxon>Pseudomonadota</taxon>
        <taxon>Alphaproteobacteria</taxon>
        <taxon>Hyphomicrobiales</taxon>
        <taxon>Xanthobacteraceae</taxon>
        <taxon>Starkeya</taxon>
    </lineage>
</organism>
<comment type="caution">
    <text evidence="15">Lacks conserved residue(s) required for the propagation of feature annotation.</text>
</comment>
<feature type="binding site" evidence="15">
    <location>
        <begin position="160"/>
        <end position="161"/>
    </location>
    <ligand>
        <name>NADP(+)</name>
        <dbReference type="ChEBI" id="CHEBI:58349"/>
    </ligand>
</feature>
<evidence type="ECO:0000256" key="10">
    <source>
        <dbReference type="ARBA" id="ARBA00022915"/>
    </source>
</evidence>
<comment type="pathway">
    <text evidence="3 15">Amino-acid biosynthesis; L-threonine biosynthesis; L-threonine from L-aspartate: step 2/5.</text>
</comment>
<keyword evidence="11 15" id="KW-0560">Oxidoreductase</keyword>
<evidence type="ECO:0000256" key="4">
    <source>
        <dbReference type="ARBA" id="ARBA00010584"/>
    </source>
</evidence>
<protein>
    <recommendedName>
        <fullName evidence="6 15">Aspartate-semialdehyde dehydrogenase</fullName>
        <shortName evidence="15">ASA dehydrogenase</shortName>
        <shortName evidence="15">ASADH</shortName>
        <ecNumber evidence="6 15">1.2.1.11</ecNumber>
    </recommendedName>
    <alternativeName>
        <fullName evidence="15">Aspartate-beta-semialdehyde dehydrogenase</fullName>
    </alternativeName>
</protein>
<dbReference type="GO" id="GO:0019877">
    <property type="term" value="P:diaminopimelate biosynthetic process"/>
    <property type="evidence" value="ECO:0007669"/>
    <property type="project" value="UniProtKB-UniRule"/>
</dbReference>
<keyword evidence="8 15" id="KW-0791">Threonine biosynthesis</keyword>